<evidence type="ECO:0000313" key="2">
    <source>
        <dbReference type="Proteomes" id="UP001470230"/>
    </source>
</evidence>
<protein>
    <recommendedName>
        <fullName evidence="3">DUF4201 domain-containing protein</fullName>
    </recommendedName>
</protein>
<organism evidence="1 2">
    <name type="scientific">Tritrichomonas musculus</name>
    <dbReference type="NCBI Taxonomy" id="1915356"/>
    <lineage>
        <taxon>Eukaryota</taxon>
        <taxon>Metamonada</taxon>
        <taxon>Parabasalia</taxon>
        <taxon>Tritrichomonadida</taxon>
        <taxon>Tritrichomonadidae</taxon>
        <taxon>Tritrichomonas</taxon>
    </lineage>
</organism>
<evidence type="ECO:0000313" key="1">
    <source>
        <dbReference type="EMBL" id="KAK8890409.1"/>
    </source>
</evidence>
<sequence length="289" mass="34209">MTEKPHQHVLPDDTVLKTITSIGRFHPQTFYPQRRQKQVQQVQQEQIAFTVDGMRFLQHKNAKIEKRISLIEHDIEFLESSIKRHQNYLESFIKDHEEQVKMINQQIANRRAQIAKIDNSQEPPTMNQISALVRQIQVEGMAAKRRAENCLRDQDVNLILSGDRLRKFHEFLSPKLTDTILQDNPKLKKAFNRMERDVYQTAEIQTQLRSVKIFSTNLEKKLVELNSKYEALQFDKADVQMGIVDKKEEFHAELTKRSEELGKLRWKIEYMKSLKKSMDEPHFDVREII</sequence>
<dbReference type="EMBL" id="JAPFFF010000005">
    <property type="protein sequence ID" value="KAK8890409.1"/>
    <property type="molecule type" value="Genomic_DNA"/>
</dbReference>
<accession>A0ABR2KGZ4</accession>
<gene>
    <name evidence="1" type="ORF">M9Y10_035185</name>
</gene>
<dbReference type="Proteomes" id="UP001470230">
    <property type="component" value="Unassembled WGS sequence"/>
</dbReference>
<reference evidence="1 2" key="1">
    <citation type="submission" date="2024-04" db="EMBL/GenBank/DDBJ databases">
        <title>Tritrichomonas musculus Genome.</title>
        <authorList>
            <person name="Alves-Ferreira E."/>
            <person name="Grigg M."/>
            <person name="Lorenzi H."/>
            <person name="Galac M."/>
        </authorList>
    </citation>
    <scope>NUCLEOTIDE SEQUENCE [LARGE SCALE GENOMIC DNA]</scope>
    <source>
        <strain evidence="1 2">EAF2021</strain>
    </source>
</reference>
<proteinExistence type="predicted"/>
<evidence type="ECO:0008006" key="3">
    <source>
        <dbReference type="Google" id="ProtNLM"/>
    </source>
</evidence>
<name>A0ABR2KGZ4_9EUKA</name>
<keyword evidence="2" id="KW-1185">Reference proteome</keyword>
<comment type="caution">
    <text evidence="1">The sequence shown here is derived from an EMBL/GenBank/DDBJ whole genome shotgun (WGS) entry which is preliminary data.</text>
</comment>